<dbReference type="OrthoDB" id="1145033at2"/>
<sequence>MIIIKYLVFYTFVGFYQSTVFIKSSIRAAINYIRSLNESRNEQGQVVGFKTTLLRTAFRSIL</sequence>
<dbReference type="EMBL" id="PTJE01000007">
    <property type="protein sequence ID" value="PPK93308.1"/>
    <property type="molecule type" value="Genomic_DNA"/>
</dbReference>
<dbReference type="RefSeq" id="WP_105023025.1">
    <property type="nucleotide sequence ID" value="NZ_MQVW01000012.1"/>
</dbReference>
<keyword evidence="2" id="KW-1185">Reference proteome</keyword>
<reference evidence="1 2" key="1">
    <citation type="submission" date="2018-02" db="EMBL/GenBank/DDBJ databases">
        <title>Genomic Encyclopedia of Archaeal and Bacterial Type Strains, Phase II (KMG-II): from individual species to whole genera.</title>
        <authorList>
            <person name="Goeker M."/>
        </authorList>
    </citation>
    <scope>NUCLEOTIDE SEQUENCE [LARGE SCALE GENOMIC DNA]</scope>
    <source>
        <strain evidence="1 2">DSM 16809</strain>
    </source>
</reference>
<protein>
    <submittedName>
        <fullName evidence="1">Uncharacterized protein</fullName>
    </submittedName>
</protein>
<name>A0A2S6IGH1_9FLAO</name>
<organism evidence="1 2">
    <name type="scientific">Nonlabens xylanidelens</name>
    <dbReference type="NCBI Taxonomy" id="191564"/>
    <lineage>
        <taxon>Bacteria</taxon>
        <taxon>Pseudomonadati</taxon>
        <taxon>Bacteroidota</taxon>
        <taxon>Flavobacteriia</taxon>
        <taxon>Flavobacteriales</taxon>
        <taxon>Flavobacteriaceae</taxon>
        <taxon>Nonlabens</taxon>
    </lineage>
</organism>
<evidence type="ECO:0000313" key="1">
    <source>
        <dbReference type="EMBL" id="PPK93308.1"/>
    </source>
</evidence>
<comment type="caution">
    <text evidence="1">The sequence shown here is derived from an EMBL/GenBank/DDBJ whole genome shotgun (WGS) entry which is preliminary data.</text>
</comment>
<accession>A0A2S6IGH1</accession>
<evidence type="ECO:0000313" key="2">
    <source>
        <dbReference type="Proteomes" id="UP000239002"/>
    </source>
</evidence>
<gene>
    <name evidence="1" type="ORF">LY01_02593</name>
</gene>
<proteinExistence type="predicted"/>
<dbReference type="Proteomes" id="UP000239002">
    <property type="component" value="Unassembled WGS sequence"/>
</dbReference>
<dbReference type="AlphaFoldDB" id="A0A2S6IGH1"/>